<protein>
    <recommendedName>
        <fullName evidence="2">Retrotransposon gag domain-containing protein</fullName>
    </recommendedName>
</protein>
<dbReference type="Proteomes" id="UP001151760">
    <property type="component" value="Unassembled WGS sequence"/>
</dbReference>
<evidence type="ECO:0000313" key="3">
    <source>
        <dbReference type="EMBL" id="GJT08213.1"/>
    </source>
</evidence>
<sequence length="235" mass="27057">MPPKRRTSKCSNGPNNNNNNKNPGALDLTMLNAVNHAVSTAWRTLKDVKGEGFVEALAWHDFLEVFYQHYFSYVDREAYIREYSTIRQKPNESITVFMKRFVRLAGIAGTRAGNAEEQARKFNWAIDLKYKRDLVNIRFEKILDVANAAKNLEMEHADYIASRPVYNRKSGREDHYRTSDRHGKFQPGNNHNSDDRSCGGHQGQWQGQRDSGRARDYIRLGETTMDQEIRSGEGL</sequence>
<evidence type="ECO:0000259" key="2">
    <source>
        <dbReference type="Pfam" id="PF03732"/>
    </source>
</evidence>
<feature type="region of interest" description="Disordered" evidence="1">
    <location>
        <begin position="170"/>
        <end position="214"/>
    </location>
</feature>
<feature type="compositionally biased region" description="Basic and acidic residues" evidence="1">
    <location>
        <begin position="170"/>
        <end position="183"/>
    </location>
</feature>
<accession>A0ABQ5B164</accession>
<name>A0ABQ5B164_9ASTR</name>
<evidence type="ECO:0000313" key="4">
    <source>
        <dbReference type="Proteomes" id="UP001151760"/>
    </source>
</evidence>
<dbReference type="EMBL" id="BQNB010012812">
    <property type="protein sequence ID" value="GJT08213.1"/>
    <property type="molecule type" value="Genomic_DNA"/>
</dbReference>
<evidence type="ECO:0000256" key="1">
    <source>
        <dbReference type="SAM" id="MobiDB-lite"/>
    </source>
</evidence>
<keyword evidence="4" id="KW-1185">Reference proteome</keyword>
<gene>
    <name evidence="3" type="ORF">Tco_0842675</name>
</gene>
<reference evidence="3" key="1">
    <citation type="journal article" date="2022" name="Int. J. Mol. Sci.">
        <title>Draft Genome of Tanacetum Coccineum: Genomic Comparison of Closely Related Tanacetum-Family Plants.</title>
        <authorList>
            <person name="Yamashiro T."/>
            <person name="Shiraishi A."/>
            <person name="Nakayama K."/>
            <person name="Satake H."/>
        </authorList>
    </citation>
    <scope>NUCLEOTIDE SEQUENCE</scope>
</reference>
<comment type="caution">
    <text evidence="3">The sequence shown here is derived from an EMBL/GenBank/DDBJ whole genome shotgun (WGS) entry which is preliminary data.</text>
</comment>
<dbReference type="InterPro" id="IPR005162">
    <property type="entry name" value="Retrotrans_gag_dom"/>
</dbReference>
<proteinExistence type="predicted"/>
<feature type="domain" description="Retrotransposon gag" evidence="2">
    <location>
        <begin position="46"/>
        <end position="110"/>
    </location>
</feature>
<organism evidence="3 4">
    <name type="scientific">Tanacetum coccineum</name>
    <dbReference type="NCBI Taxonomy" id="301880"/>
    <lineage>
        <taxon>Eukaryota</taxon>
        <taxon>Viridiplantae</taxon>
        <taxon>Streptophyta</taxon>
        <taxon>Embryophyta</taxon>
        <taxon>Tracheophyta</taxon>
        <taxon>Spermatophyta</taxon>
        <taxon>Magnoliopsida</taxon>
        <taxon>eudicotyledons</taxon>
        <taxon>Gunneridae</taxon>
        <taxon>Pentapetalae</taxon>
        <taxon>asterids</taxon>
        <taxon>campanulids</taxon>
        <taxon>Asterales</taxon>
        <taxon>Asteraceae</taxon>
        <taxon>Asteroideae</taxon>
        <taxon>Anthemideae</taxon>
        <taxon>Anthemidinae</taxon>
        <taxon>Tanacetum</taxon>
    </lineage>
</organism>
<feature type="compositionally biased region" description="Low complexity" evidence="1">
    <location>
        <begin position="12"/>
        <end position="24"/>
    </location>
</feature>
<feature type="region of interest" description="Disordered" evidence="1">
    <location>
        <begin position="1"/>
        <end position="24"/>
    </location>
</feature>
<reference evidence="3" key="2">
    <citation type="submission" date="2022-01" db="EMBL/GenBank/DDBJ databases">
        <authorList>
            <person name="Yamashiro T."/>
            <person name="Shiraishi A."/>
            <person name="Satake H."/>
            <person name="Nakayama K."/>
        </authorList>
    </citation>
    <scope>NUCLEOTIDE SEQUENCE</scope>
</reference>
<dbReference type="Pfam" id="PF03732">
    <property type="entry name" value="Retrotrans_gag"/>
    <property type="match status" value="1"/>
</dbReference>